<dbReference type="Proteomes" id="UP000471293">
    <property type="component" value="Unassembled WGS sequence"/>
</dbReference>
<name>A0A6N9TV49_STRHA</name>
<dbReference type="InterPro" id="IPR027417">
    <property type="entry name" value="P-loop_NTPase"/>
</dbReference>
<dbReference type="Pfam" id="PF13671">
    <property type="entry name" value="AAA_33"/>
    <property type="match status" value="1"/>
</dbReference>
<comment type="caution">
    <text evidence="1">The sequence shown here is derived from an EMBL/GenBank/DDBJ whole genome shotgun (WGS) entry which is preliminary data.</text>
</comment>
<protein>
    <submittedName>
        <fullName evidence="1">AAA family ATPase</fullName>
    </submittedName>
</protein>
<evidence type="ECO:0000313" key="1">
    <source>
        <dbReference type="EMBL" id="NEA14142.1"/>
    </source>
</evidence>
<dbReference type="SUPFAM" id="SSF52540">
    <property type="entry name" value="P-loop containing nucleoside triphosphate hydrolases"/>
    <property type="match status" value="1"/>
</dbReference>
<accession>A0A6N9TV49</accession>
<gene>
    <name evidence="1" type="ORF">G3I29_00990</name>
</gene>
<dbReference type="Gene3D" id="3.40.50.300">
    <property type="entry name" value="P-loop containing nucleotide triphosphate hydrolases"/>
    <property type="match status" value="1"/>
</dbReference>
<dbReference type="AlphaFoldDB" id="A0A6N9TV49"/>
<reference evidence="1 2" key="1">
    <citation type="submission" date="2020-01" db="EMBL/GenBank/DDBJ databases">
        <title>Insect and environment-associated Actinomycetes.</title>
        <authorList>
            <person name="Currrie C."/>
            <person name="Chevrette M."/>
            <person name="Carlson C."/>
            <person name="Stubbendieck R."/>
            <person name="Wendt-Pienkowski E."/>
        </authorList>
    </citation>
    <scope>NUCLEOTIDE SEQUENCE [LARGE SCALE GENOMIC DNA]</scope>
    <source>
        <strain evidence="1 2">SID11342</strain>
    </source>
</reference>
<dbReference type="RefSeq" id="WP_164342079.1">
    <property type="nucleotide sequence ID" value="NZ_JAAGLQ010000022.1"/>
</dbReference>
<sequence length="160" mass="17613">MNHLTLAAGTMCTLIGPPGCGKSTFAAHWPDTWRVSLDFYRRLATDTESDQSATPVAIQIQDLLLDARLARGLSTIVDSTNLRPHVRAGLLARARYWQRPATAVLFDVPLHVVEAQNAARDRIVPTHVVHELHQLLPTVDQLRGEGFTTIQLASDLSSTQ</sequence>
<dbReference type="PIRSF" id="PIRSF037081">
    <property type="entry name" value="P-loop_All4644_prd"/>
    <property type="match status" value="1"/>
</dbReference>
<evidence type="ECO:0000313" key="2">
    <source>
        <dbReference type="Proteomes" id="UP000471293"/>
    </source>
</evidence>
<dbReference type="InterPro" id="IPR017101">
    <property type="entry name" value="P-loop_ATP/GTP-bd_All4644_prd"/>
</dbReference>
<organism evidence="1 2">
    <name type="scientific">Streptomyces halstedii</name>
    <dbReference type="NCBI Taxonomy" id="1944"/>
    <lineage>
        <taxon>Bacteria</taxon>
        <taxon>Bacillati</taxon>
        <taxon>Actinomycetota</taxon>
        <taxon>Actinomycetes</taxon>
        <taxon>Kitasatosporales</taxon>
        <taxon>Streptomycetaceae</taxon>
        <taxon>Streptomyces</taxon>
    </lineage>
</organism>
<dbReference type="EMBL" id="JAAGLQ010000022">
    <property type="protein sequence ID" value="NEA14142.1"/>
    <property type="molecule type" value="Genomic_DNA"/>
</dbReference>
<proteinExistence type="predicted"/>